<dbReference type="RefSeq" id="WP_088855608.1">
    <property type="nucleotide sequence ID" value="NZ_CP015103.1"/>
</dbReference>
<dbReference type="KEGG" id="tsl:A3L11_03620"/>
<dbReference type="GeneID" id="33317297"/>
<dbReference type="AlphaFoldDB" id="A0A2Z2MKN9"/>
<dbReference type="GO" id="GO:0016787">
    <property type="term" value="F:hydrolase activity"/>
    <property type="evidence" value="ECO:0007669"/>
    <property type="project" value="UniProtKB-KW"/>
</dbReference>
<keyword evidence="2" id="KW-0540">Nuclease</keyword>
<keyword evidence="1" id="KW-1277">Toxin-antitoxin system</keyword>
<dbReference type="PANTHER" id="PTHR42740">
    <property type="entry name" value="RIBONUCLEASE VAPC3"/>
    <property type="match status" value="1"/>
</dbReference>
<dbReference type="GO" id="GO:0046872">
    <property type="term" value="F:metal ion binding"/>
    <property type="evidence" value="ECO:0007669"/>
    <property type="project" value="UniProtKB-KW"/>
</dbReference>
<evidence type="ECO:0000256" key="3">
    <source>
        <dbReference type="ARBA" id="ARBA00022723"/>
    </source>
</evidence>
<keyword evidence="7" id="KW-1185">Reference proteome</keyword>
<dbReference type="PANTHER" id="PTHR42740:SF1">
    <property type="entry name" value="RIBONUCLEASE VAPC3"/>
    <property type="match status" value="1"/>
</dbReference>
<evidence type="ECO:0000313" key="7">
    <source>
        <dbReference type="Proteomes" id="UP000250125"/>
    </source>
</evidence>
<gene>
    <name evidence="6" type="ORF">A3L11_03620</name>
</gene>
<dbReference type="OrthoDB" id="39762at2157"/>
<keyword evidence="3" id="KW-0479">Metal-binding</keyword>
<keyword evidence="5" id="KW-0460">Magnesium</keyword>
<accession>A0A2Z2MKN9</accession>
<sequence length="113" mass="12667">MEADKKRLYDTNVLIDTVKNKNSLEDGYTTVLNLIEYPKGALLDLNLLIPTVKEYALAVELSEKLVKEGTPVPAVDIVLAAVSMFRGLTLVTKDRHFERIKKVAPELQVEIVE</sequence>
<protein>
    <submittedName>
        <fullName evidence="6">PIN domain-containing protein</fullName>
    </submittedName>
</protein>
<proteinExistence type="predicted"/>
<evidence type="ECO:0000256" key="4">
    <source>
        <dbReference type="ARBA" id="ARBA00022801"/>
    </source>
</evidence>
<dbReference type="GO" id="GO:0004540">
    <property type="term" value="F:RNA nuclease activity"/>
    <property type="evidence" value="ECO:0007669"/>
    <property type="project" value="TreeGrafter"/>
</dbReference>
<reference evidence="6 7" key="1">
    <citation type="submission" date="2016-04" db="EMBL/GenBank/DDBJ databases">
        <title>Complete genome sequence of Thermococcus siculi type strain RG-20.</title>
        <authorList>
            <person name="Oger P.M."/>
        </authorList>
    </citation>
    <scope>NUCLEOTIDE SEQUENCE [LARGE SCALE GENOMIC DNA]</scope>
    <source>
        <strain evidence="6 7">RG-20</strain>
    </source>
</reference>
<dbReference type="Proteomes" id="UP000250125">
    <property type="component" value="Chromosome"/>
</dbReference>
<evidence type="ECO:0000256" key="5">
    <source>
        <dbReference type="ARBA" id="ARBA00022842"/>
    </source>
</evidence>
<dbReference type="InterPro" id="IPR029060">
    <property type="entry name" value="PIN-like_dom_sf"/>
</dbReference>
<evidence type="ECO:0000256" key="1">
    <source>
        <dbReference type="ARBA" id="ARBA00022649"/>
    </source>
</evidence>
<organism evidence="6 7">
    <name type="scientific">Thermococcus siculi</name>
    <dbReference type="NCBI Taxonomy" id="72803"/>
    <lineage>
        <taxon>Archaea</taxon>
        <taxon>Methanobacteriati</taxon>
        <taxon>Methanobacteriota</taxon>
        <taxon>Thermococci</taxon>
        <taxon>Thermococcales</taxon>
        <taxon>Thermococcaceae</taxon>
        <taxon>Thermococcus</taxon>
    </lineage>
</organism>
<evidence type="ECO:0000256" key="2">
    <source>
        <dbReference type="ARBA" id="ARBA00022722"/>
    </source>
</evidence>
<evidence type="ECO:0000313" key="6">
    <source>
        <dbReference type="EMBL" id="ASJ08368.1"/>
    </source>
</evidence>
<dbReference type="Gene3D" id="3.40.50.1010">
    <property type="entry name" value="5'-nuclease"/>
    <property type="match status" value="1"/>
</dbReference>
<dbReference type="EMBL" id="CP015103">
    <property type="protein sequence ID" value="ASJ08368.1"/>
    <property type="molecule type" value="Genomic_DNA"/>
</dbReference>
<dbReference type="InterPro" id="IPR051749">
    <property type="entry name" value="PINc/VapC_TA_RNase"/>
</dbReference>
<name>A0A2Z2MKN9_9EURY</name>
<dbReference type="SUPFAM" id="SSF88723">
    <property type="entry name" value="PIN domain-like"/>
    <property type="match status" value="1"/>
</dbReference>
<keyword evidence="4" id="KW-0378">Hydrolase</keyword>